<dbReference type="EMBL" id="LR797107">
    <property type="protein sequence ID" value="CAB4187394.1"/>
    <property type="molecule type" value="Genomic_DNA"/>
</dbReference>
<sequence length="297" mass="31988">MTQTDNLTVSLAPAPEAANGQPGALLERAKQLVVVDKTTHEACRQFTKDVKALKRTIVAHYDRIKRPWTDGKNIVLAMEKEHVAPLDQAIAVAERLDIDWVNAERARAEAEAARQREENERLAREQRAADLAKAEAEAEALEAIAADLSEREQIFVEQFVATNDSIKAAQRAGYKNPEATAVRLLGTKKIVAALEAHRAALVLRLQADAVSQQPLDVAPVVVETAVASVAGTSLRTYYSCGDVDVLALAKAVVAGKVSPLALQPNTVFLNKQASALKELFPSAFPGCQLAKKQGISG</sequence>
<accession>A0A6J5R6M0</accession>
<reference evidence="3" key="1">
    <citation type="submission" date="2020-05" db="EMBL/GenBank/DDBJ databases">
        <authorList>
            <person name="Chiriac C."/>
            <person name="Salcher M."/>
            <person name="Ghai R."/>
            <person name="Kavagutti S V."/>
        </authorList>
    </citation>
    <scope>NUCLEOTIDE SEQUENCE</scope>
</reference>
<protein>
    <submittedName>
        <fullName evidence="3">Terminase small subunit</fullName>
    </submittedName>
</protein>
<name>A0A6J5R6M0_9CAUD</name>
<feature type="coiled-coil region" evidence="1">
    <location>
        <begin position="98"/>
        <end position="151"/>
    </location>
</feature>
<organism evidence="3">
    <name type="scientific">uncultured Caudovirales phage</name>
    <dbReference type="NCBI Taxonomy" id="2100421"/>
    <lineage>
        <taxon>Viruses</taxon>
        <taxon>Duplodnaviria</taxon>
        <taxon>Heunggongvirae</taxon>
        <taxon>Uroviricota</taxon>
        <taxon>Caudoviricetes</taxon>
        <taxon>Peduoviridae</taxon>
        <taxon>Maltschvirus</taxon>
        <taxon>Maltschvirus maltsch</taxon>
    </lineage>
</organism>
<evidence type="ECO:0000256" key="1">
    <source>
        <dbReference type="SAM" id="Coils"/>
    </source>
</evidence>
<gene>
    <name evidence="3" type="ORF">UFOVP1154_36</name>
    <name evidence="4" type="ORF">UFOVP1601_26</name>
</gene>
<feature type="region of interest" description="Disordered" evidence="2">
    <location>
        <begin position="1"/>
        <end position="21"/>
    </location>
</feature>
<keyword evidence="1" id="KW-0175">Coiled coil</keyword>
<evidence type="ECO:0000256" key="2">
    <source>
        <dbReference type="SAM" id="MobiDB-lite"/>
    </source>
</evidence>
<dbReference type="EMBL" id="LR797469">
    <property type="protein sequence ID" value="CAB4218573.1"/>
    <property type="molecule type" value="Genomic_DNA"/>
</dbReference>
<evidence type="ECO:0000313" key="3">
    <source>
        <dbReference type="EMBL" id="CAB4187394.1"/>
    </source>
</evidence>
<proteinExistence type="predicted"/>
<evidence type="ECO:0000313" key="4">
    <source>
        <dbReference type="EMBL" id="CAB4218573.1"/>
    </source>
</evidence>